<evidence type="ECO:0000256" key="5">
    <source>
        <dbReference type="ARBA" id="ARBA00022695"/>
    </source>
</evidence>
<dbReference type="NCBIfam" id="TIGR00593">
    <property type="entry name" value="pola"/>
    <property type="match status" value="1"/>
</dbReference>
<comment type="function">
    <text evidence="16">In addition to polymerase activity, this DNA polymerase exhibits 3'-5' and 5'-3' exonuclease activity.</text>
</comment>
<dbReference type="EC" id="2.7.7.7" evidence="2 15"/>
<evidence type="ECO:0000259" key="19">
    <source>
        <dbReference type="SMART" id="SM00482"/>
    </source>
</evidence>
<dbReference type="SMART" id="SM00279">
    <property type="entry name" value="HhH2"/>
    <property type="match status" value="1"/>
</dbReference>
<proteinExistence type="inferred from homology"/>
<keyword evidence="6 16" id="KW-0235">DNA replication</keyword>
<dbReference type="PANTHER" id="PTHR10133">
    <property type="entry name" value="DNA POLYMERASE I"/>
    <property type="match status" value="1"/>
</dbReference>
<evidence type="ECO:0000256" key="7">
    <source>
        <dbReference type="ARBA" id="ARBA00022722"/>
    </source>
</evidence>
<dbReference type="InterPro" id="IPR002562">
    <property type="entry name" value="3'-5'_exonuclease_dom"/>
</dbReference>
<dbReference type="SMART" id="SM00474">
    <property type="entry name" value="35EXOc"/>
    <property type="match status" value="1"/>
</dbReference>
<evidence type="ECO:0000256" key="8">
    <source>
        <dbReference type="ARBA" id="ARBA00022763"/>
    </source>
</evidence>
<evidence type="ECO:0000256" key="14">
    <source>
        <dbReference type="ARBA" id="ARBA00049244"/>
    </source>
</evidence>
<evidence type="ECO:0000256" key="10">
    <source>
        <dbReference type="ARBA" id="ARBA00022839"/>
    </source>
</evidence>
<evidence type="ECO:0000256" key="13">
    <source>
        <dbReference type="ARBA" id="ARBA00023204"/>
    </source>
</evidence>
<gene>
    <name evidence="16" type="primary">polA</name>
    <name evidence="20" type="ORF">CPARK_000055000</name>
</gene>
<evidence type="ECO:0000259" key="18">
    <source>
        <dbReference type="SMART" id="SM00475"/>
    </source>
</evidence>
<dbReference type="InterPro" id="IPR008918">
    <property type="entry name" value="HhH2"/>
</dbReference>
<keyword evidence="13 16" id="KW-0234">DNA repair</keyword>
<evidence type="ECO:0000313" key="21">
    <source>
        <dbReference type="Proteomes" id="UP001319803"/>
    </source>
</evidence>
<organism evidence="20 21">
    <name type="scientific">cyanobacterium endosymbiont of Braarudosphaera bigelowii</name>
    <dbReference type="NCBI Taxonomy" id="1285375"/>
    <lineage>
        <taxon>Bacteria</taxon>
        <taxon>Bacillati</taxon>
        <taxon>Cyanobacteriota</taxon>
        <taxon>Cyanophyceae</taxon>
        <taxon>Oscillatoriophycideae</taxon>
        <taxon>Chroococcales</taxon>
        <taxon>Aphanothecaceae</taxon>
        <taxon>Candidatus Atelocyanobacterium</taxon>
        <taxon>Candidatus Atelocyanobacterium thalassae</taxon>
    </lineage>
</organism>
<dbReference type="CDD" id="cd08637">
    <property type="entry name" value="DNA_pol_A_pol_I_C"/>
    <property type="match status" value="1"/>
</dbReference>
<dbReference type="PANTHER" id="PTHR10133:SF27">
    <property type="entry name" value="DNA POLYMERASE NU"/>
    <property type="match status" value="1"/>
</dbReference>
<dbReference type="Gene3D" id="3.30.70.370">
    <property type="match status" value="1"/>
</dbReference>
<reference evidence="20 21" key="1">
    <citation type="submission" date="2021-08" db="EMBL/GenBank/DDBJ databases">
        <title>Endosymbiont genome of Braarudosphaera bigelowii.</title>
        <authorList>
            <person name="Suzuki S."/>
            <person name="Ishida K."/>
        </authorList>
    </citation>
    <scope>NUCLEOTIDE SEQUENCE [LARGE SCALE GENOMIC DNA]</scope>
    <source>
        <strain evidence="20">CPSB-1</strain>
    </source>
</reference>
<dbReference type="InterPro" id="IPR036397">
    <property type="entry name" value="RNaseH_sf"/>
</dbReference>
<keyword evidence="8 16" id="KW-0227">DNA damage</keyword>
<dbReference type="Proteomes" id="UP001319803">
    <property type="component" value="Chromosome"/>
</dbReference>
<dbReference type="CDD" id="cd09898">
    <property type="entry name" value="H3TH_53EXO"/>
    <property type="match status" value="1"/>
</dbReference>
<evidence type="ECO:0000256" key="4">
    <source>
        <dbReference type="ARBA" id="ARBA00022679"/>
    </source>
</evidence>
<evidence type="ECO:0000256" key="2">
    <source>
        <dbReference type="ARBA" id="ARBA00012417"/>
    </source>
</evidence>
<dbReference type="InterPro" id="IPR020046">
    <property type="entry name" value="5-3_exonucl_a-hlix_arch_N"/>
</dbReference>
<dbReference type="Pfam" id="PF01612">
    <property type="entry name" value="DNA_pol_A_exo1"/>
    <property type="match status" value="1"/>
</dbReference>
<dbReference type="InterPro" id="IPR018320">
    <property type="entry name" value="DNA_polymerase_1"/>
</dbReference>
<dbReference type="Gene3D" id="3.40.50.1010">
    <property type="entry name" value="5'-nuclease"/>
    <property type="match status" value="1"/>
</dbReference>
<keyword evidence="7" id="KW-0540">Nuclease</keyword>
<accession>A0ABM7U4V4</accession>
<evidence type="ECO:0000256" key="16">
    <source>
        <dbReference type="RuleBase" id="RU004460"/>
    </source>
</evidence>
<dbReference type="SMART" id="SM00475">
    <property type="entry name" value="53EXOc"/>
    <property type="match status" value="1"/>
</dbReference>
<evidence type="ECO:0000313" key="20">
    <source>
        <dbReference type="EMBL" id="BDA39710.1"/>
    </source>
</evidence>
<comment type="catalytic activity">
    <reaction evidence="14 16">
        <text>DNA(n) + a 2'-deoxyribonucleoside 5'-triphosphate = DNA(n+1) + diphosphate</text>
        <dbReference type="Rhea" id="RHEA:22508"/>
        <dbReference type="Rhea" id="RHEA-COMP:17339"/>
        <dbReference type="Rhea" id="RHEA-COMP:17340"/>
        <dbReference type="ChEBI" id="CHEBI:33019"/>
        <dbReference type="ChEBI" id="CHEBI:61560"/>
        <dbReference type="ChEBI" id="CHEBI:173112"/>
        <dbReference type="EC" id="2.7.7.7"/>
    </reaction>
</comment>
<dbReference type="SUPFAM" id="SSF53098">
    <property type="entry name" value="Ribonuclease H-like"/>
    <property type="match status" value="1"/>
</dbReference>
<protein>
    <recommendedName>
        <fullName evidence="3 15">DNA polymerase I</fullName>
        <ecNumber evidence="2 15">2.7.7.7</ecNumber>
    </recommendedName>
</protein>
<keyword evidence="9 16" id="KW-0378">Hydrolase</keyword>
<dbReference type="SUPFAM" id="SSF47807">
    <property type="entry name" value="5' to 3' exonuclease, C-terminal subdomain"/>
    <property type="match status" value="1"/>
</dbReference>
<dbReference type="EMBL" id="AP024987">
    <property type="protein sequence ID" value="BDA39710.1"/>
    <property type="molecule type" value="Genomic_DNA"/>
</dbReference>
<dbReference type="InterPro" id="IPR001098">
    <property type="entry name" value="DNA-dir_DNA_pol_A_palm_dom"/>
</dbReference>
<keyword evidence="5 16" id="KW-0548">Nucleotidyltransferase</keyword>
<dbReference type="Pfam" id="PF01367">
    <property type="entry name" value="5_3_exonuc"/>
    <property type="match status" value="1"/>
</dbReference>
<dbReference type="InterPro" id="IPR002298">
    <property type="entry name" value="DNA_polymerase_A"/>
</dbReference>
<dbReference type="InterPro" id="IPR036279">
    <property type="entry name" value="5-3_exonuclease_C_sf"/>
</dbReference>
<keyword evidence="4 16" id="KW-0808">Transferase</keyword>
<evidence type="ECO:0000256" key="11">
    <source>
        <dbReference type="ARBA" id="ARBA00022932"/>
    </source>
</evidence>
<keyword evidence="11 16" id="KW-0239">DNA-directed DNA polymerase</keyword>
<feature type="domain" description="DNA-directed DNA polymerase family A palm" evidence="19">
    <location>
        <begin position="706"/>
        <end position="926"/>
    </location>
</feature>
<feature type="domain" description="5'-3' exonuclease" evidence="18">
    <location>
        <begin position="6"/>
        <end position="279"/>
    </location>
</feature>
<comment type="similarity">
    <text evidence="1 16">Belongs to the DNA polymerase type-A family.</text>
</comment>
<evidence type="ECO:0000256" key="12">
    <source>
        <dbReference type="ARBA" id="ARBA00023125"/>
    </source>
</evidence>
<keyword evidence="12 16" id="KW-0238">DNA-binding</keyword>
<dbReference type="InterPro" id="IPR002421">
    <property type="entry name" value="5-3_exonuclease"/>
</dbReference>
<feature type="domain" description="3'-5' exonuclease" evidence="17">
    <location>
        <begin position="348"/>
        <end position="536"/>
    </location>
</feature>
<evidence type="ECO:0000256" key="3">
    <source>
        <dbReference type="ARBA" id="ARBA00020311"/>
    </source>
</evidence>
<dbReference type="SMART" id="SM00482">
    <property type="entry name" value="POLAc"/>
    <property type="match status" value="1"/>
</dbReference>
<evidence type="ECO:0000259" key="17">
    <source>
        <dbReference type="SMART" id="SM00474"/>
    </source>
</evidence>
<dbReference type="Gene3D" id="1.10.150.20">
    <property type="entry name" value="5' to 3' exonuclease, C-terminal subdomain"/>
    <property type="match status" value="2"/>
</dbReference>
<dbReference type="InterPro" id="IPR043502">
    <property type="entry name" value="DNA/RNA_pol_sf"/>
</dbReference>
<dbReference type="PRINTS" id="PR00868">
    <property type="entry name" value="DNAPOLI"/>
</dbReference>
<dbReference type="SUPFAM" id="SSF88723">
    <property type="entry name" value="PIN domain-like"/>
    <property type="match status" value="1"/>
</dbReference>
<dbReference type="Gene3D" id="3.30.420.10">
    <property type="entry name" value="Ribonuclease H-like superfamily/Ribonuclease H"/>
    <property type="match status" value="1"/>
</dbReference>
<evidence type="ECO:0000256" key="15">
    <source>
        <dbReference type="NCBIfam" id="TIGR00593"/>
    </source>
</evidence>
<evidence type="ECO:0000256" key="6">
    <source>
        <dbReference type="ARBA" id="ARBA00022705"/>
    </source>
</evidence>
<dbReference type="SUPFAM" id="SSF56672">
    <property type="entry name" value="DNA/RNA polymerases"/>
    <property type="match status" value="1"/>
</dbReference>
<dbReference type="NCBIfam" id="NF004397">
    <property type="entry name" value="PRK05755.1"/>
    <property type="match status" value="1"/>
</dbReference>
<dbReference type="Pfam" id="PF00476">
    <property type="entry name" value="DNA_pol_A"/>
    <property type="match status" value="1"/>
</dbReference>
<dbReference type="InterPro" id="IPR020045">
    <property type="entry name" value="DNA_polI_H3TH"/>
</dbReference>
<dbReference type="Gene3D" id="1.20.1060.10">
    <property type="entry name" value="Taq DNA Polymerase, Chain T, domain 4"/>
    <property type="match status" value="1"/>
</dbReference>
<sequence length="962" mass="109892">MTNQQDLPLLILIDGHSLAFRAYYAFSNSRKGLLKTSTGIPTSICFGFLNSLMQVIKLEKPKYIGIAFDSKEKTFRHKFDTEYKANRPETPEDFIIDIKNLQKILEILDIVTITMPGYEADDILGTLAVEASNRGYRVKVLSGDKDLFQLIDDTKNISILYLEGNRIKSSSERKYTEMTSTTVIERLGITSDQVIDYKALCGDKSDNIPGVKGIGEKTAVKLLTQYKTLEGIYHNIEYIKGANQKKLKEGKKEADRSRYLAKIIINCPLVFDIDEFELKGFDQSAAQNLFEKLELKTFNENINQLQEKLGGKFSQKLLKKTDQLINKDQVLNHSNNPKKNSKEICIRPQIISNTLQLDKLVNILLSYQNNNCPIAWDIETTDLNPQKAELIGIGCCWGEEVNDIAYIPIGHKEGKQLSKKEILEKLRPILESNIYPKVFQNTKFDRLVLENQGINLDGVVFDTMLASYVINPDNSHKLSSLCKQYLNNIVSKDYSELGINKKQTIADLDILQVADYCGMDAYSTFLLVKPLKEKLKKFPSLEQLFSKVEQSLEIVLSKMESQGILIDIDYLKNLSKEIKSNLFSLEEKIYEEAEEKFNLGSPKQLSKILFEKLQLSTKKSKKIITGYSTDHATLEKLKGDHSIIDHLLEYRTLSKLQSTYIDTLPILVDRKTCRIHTSFNQSITATGRLSSSNPNLQNIPIRTELSRKIRKAFIPPKEWLLVSADYSQIELRILAYLSQEPLLVNAYCNYQDIHTVTAQLLFDKKEITTEERNLGKTINFGVIYGMGSQRFAREAGVTIAKGKDFIKKYHERYTKVFEFLENVKIEAITKGYVTTILGRRRYFNFYSDSLRNLYGCDSSKINLEELKYSYKDSQLLRAAANAPIQGSSADIIKVAMIKIEKLLKNYQAKLLLQVHDELVFEIPLEELEELKNKIKQIMEKSVDLTIPLLVEVKSGVNWMEAK</sequence>
<evidence type="ECO:0000256" key="1">
    <source>
        <dbReference type="ARBA" id="ARBA00007705"/>
    </source>
</evidence>
<dbReference type="InterPro" id="IPR012337">
    <property type="entry name" value="RNaseH-like_sf"/>
</dbReference>
<dbReference type="CDD" id="cd06139">
    <property type="entry name" value="DNA_polA_I_Ecoli_like_exo"/>
    <property type="match status" value="1"/>
</dbReference>
<dbReference type="RefSeq" id="WP_229637642.1">
    <property type="nucleotide sequence ID" value="NZ_AP024987.1"/>
</dbReference>
<evidence type="ECO:0000256" key="9">
    <source>
        <dbReference type="ARBA" id="ARBA00022801"/>
    </source>
</evidence>
<keyword evidence="10 16" id="KW-0269">Exonuclease</keyword>
<keyword evidence="21" id="KW-1185">Reference proteome</keyword>
<name>A0ABM7U4V4_9CHRO</name>
<dbReference type="Pfam" id="PF02739">
    <property type="entry name" value="5_3_exonuc_N"/>
    <property type="match status" value="1"/>
</dbReference>
<dbReference type="CDD" id="cd09859">
    <property type="entry name" value="PIN_53EXO"/>
    <property type="match status" value="1"/>
</dbReference>
<dbReference type="InterPro" id="IPR029060">
    <property type="entry name" value="PIN-like_dom_sf"/>
</dbReference>